<dbReference type="RefSeq" id="WP_388009423.1">
    <property type="nucleotide sequence ID" value="NZ_JBHUEE010000009.1"/>
</dbReference>
<dbReference type="Pfam" id="PF11248">
    <property type="entry name" value="DUF3046"/>
    <property type="match status" value="1"/>
</dbReference>
<organism evidence="1 2">
    <name type="scientific">Georgenia deserti</name>
    <dbReference type="NCBI Taxonomy" id="2093781"/>
    <lineage>
        <taxon>Bacteria</taxon>
        <taxon>Bacillati</taxon>
        <taxon>Actinomycetota</taxon>
        <taxon>Actinomycetes</taxon>
        <taxon>Micrococcales</taxon>
        <taxon>Bogoriellaceae</taxon>
        <taxon>Georgenia</taxon>
    </lineage>
</organism>
<dbReference type="Proteomes" id="UP001597277">
    <property type="component" value="Unassembled WGS sequence"/>
</dbReference>
<accession>A0ABW4LB80</accession>
<evidence type="ECO:0000313" key="1">
    <source>
        <dbReference type="EMBL" id="MFD1719336.1"/>
    </source>
</evidence>
<keyword evidence="2" id="KW-1185">Reference proteome</keyword>
<protein>
    <submittedName>
        <fullName evidence="1">DUF3046 domain-containing protein</fullName>
    </submittedName>
</protein>
<dbReference type="EMBL" id="JBHUEE010000009">
    <property type="protein sequence ID" value="MFD1719336.1"/>
    <property type="molecule type" value="Genomic_DNA"/>
</dbReference>
<gene>
    <name evidence="1" type="ORF">ACFSE6_15945</name>
</gene>
<evidence type="ECO:0000313" key="2">
    <source>
        <dbReference type="Proteomes" id="UP001597277"/>
    </source>
</evidence>
<reference evidence="2" key="1">
    <citation type="journal article" date="2019" name="Int. J. Syst. Evol. Microbiol.">
        <title>The Global Catalogue of Microorganisms (GCM) 10K type strain sequencing project: providing services to taxonomists for standard genome sequencing and annotation.</title>
        <authorList>
            <consortium name="The Broad Institute Genomics Platform"/>
            <consortium name="The Broad Institute Genome Sequencing Center for Infectious Disease"/>
            <person name="Wu L."/>
            <person name="Ma J."/>
        </authorList>
    </citation>
    <scope>NUCLEOTIDE SEQUENCE [LARGE SCALE GENOMIC DNA]</scope>
    <source>
        <strain evidence="2">JCM 17130</strain>
    </source>
</reference>
<sequence>MKHSEFWHVVDEVLGEAYGRSLAADLVLPGAGNRTAREALEAGVPPRTVWNAVCNELDLDETARWHHRVDPRNRKR</sequence>
<comment type="caution">
    <text evidence="1">The sequence shown here is derived from an EMBL/GenBank/DDBJ whole genome shotgun (WGS) entry which is preliminary data.</text>
</comment>
<name>A0ABW4LB80_9MICO</name>
<proteinExistence type="predicted"/>
<dbReference type="InterPro" id="IPR021408">
    <property type="entry name" value="DUF3046"/>
</dbReference>